<dbReference type="Pfam" id="PF01416">
    <property type="entry name" value="PseudoU_synth_1"/>
    <property type="match status" value="2"/>
</dbReference>
<dbReference type="Gene3D" id="3.30.70.580">
    <property type="entry name" value="Pseudouridine synthase I, catalytic domain, N-terminal subdomain"/>
    <property type="match status" value="1"/>
</dbReference>
<gene>
    <name evidence="4 9" type="primary">truA</name>
    <name evidence="9" type="ORF">Aargi30884_13940</name>
</gene>
<dbReference type="PIRSF" id="PIRSF001430">
    <property type="entry name" value="tRNA_psdUrid_synth"/>
    <property type="match status" value="1"/>
</dbReference>
<evidence type="ECO:0000256" key="4">
    <source>
        <dbReference type="HAMAP-Rule" id="MF_00171"/>
    </source>
</evidence>
<evidence type="ECO:0000256" key="5">
    <source>
        <dbReference type="PIRSR" id="PIRSR001430-1"/>
    </source>
</evidence>
<sequence length="249" mass="29088">MPRYKVTLSYDGSNYGGWQKQMNTHSIQEEIERTLERIVKEPVSIHASGRTDAGVHALAQVFHFDSNKNLSNENWKRALNSLLPKDIRIQQVETVSDTFHARFDAAGKRYDYLISEDVLNPFYERYMAKDRAHLDVAYMQECANVFIGTHDFTSFTSSKLDPRKPRIKTIHRLEVRKEKHAVRLIFEGNGFLRYMVRMISQTLIEAGKHKLTKEDIMQMLEAKDKHVCRYKADAQGLYLVKVNYKNQEE</sequence>
<dbReference type="InterPro" id="IPR020097">
    <property type="entry name" value="PsdUridine_synth_TruA_a/b_dom"/>
</dbReference>
<proteinExistence type="inferred from homology"/>
<evidence type="ECO:0000256" key="7">
    <source>
        <dbReference type="RuleBase" id="RU003792"/>
    </source>
</evidence>
<dbReference type="PANTHER" id="PTHR11142:SF0">
    <property type="entry name" value="TRNA PSEUDOURIDINE SYNTHASE-LIKE 1"/>
    <property type="match status" value="1"/>
</dbReference>
<dbReference type="InterPro" id="IPR020095">
    <property type="entry name" value="PsdUridine_synth_TruA_C"/>
</dbReference>
<dbReference type="InterPro" id="IPR020103">
    <property type="entry name" value="PsdUridine_synth_cat_dom_sf"/>
</dbReference>
<dbReference type="Proteomes" id="UP000464754">
    <property type="component" value="Chromosome"/>
</dbReference>
<evidence type="ECO:0000259" key="8">
    <source>
        <dbReference type="Pfam" id="PF01416"/>
    </source>
</evidence>
<name>A0A6N4TIU0_9FIRM</name>
<dbReference type="FunFam" id="3.30.70.580:FF:000001">
    <property type="entry name" value="tRNA pseudouridine synthase A"/>
    <property type="match status" value="1"/>
</dbReference>
<dbReference type="CDD" id="cd02570">
    <property type="entry name" value="PseudoU_synth_EcTruA"/>
    <property type="match status" value="1"/>
</dbReference>
<reference evidence="10" key="1">
    <citation type="submission" date="2019-05" db="EMBL/GenBank/DDBJ databases">
        <title>Complete genome sequencing of Absiella argi strain JCM 30884.</title>
        <authorList>
            <person name="Sakamoto M."/>
            <person name="Murakami T."/>
            <person name="Mori H."/>
        </authorList>
    </citation>
    <scope>NUCLEOTIDE SEQUENCE [LARGE SCALE GENOMIC DNA]</scope>
    <source>
        <strain evidence="10">JCM 30884</strain>
    </source>
</reference>
<feature type="domain" description="Pseudouridine synthase I TruA alpha/beta" evidence="8">
    <location>
        <begin position="9"/>
        <end position="104"/>
    </location>
</feature>
<dbReference type="HAMAP" id="MF_00171">
    <property type="entry name" value="TruA"/>
    <property type="match status" value="1"/>
</dbReference>
<protein>
    <recommendedName>
        <fullName evidence="4">tRNA pseudouridine synthase A</fullName>
        <ecNumber evidence="4">5.4.99.12</ecNumber>
    </recommendedName>
    <alternativeName>
        <fullName evidence="4">tRNA pseudouridine(38-40) synthase</fullName>
    </alternativeName>
    <alternativeName>
        <fullName evidence="4">tRNA pseudouridylate synthase I</fullName>
    </alternativeName>
    <alternativeName>
        <fullName evidence="4">tRNA-uridine isomerase I</fullName>
    </alternativeName>
</protein>
<evidence type="ECO:0000313" key="10">
    <source>
        <dbReference type="Proteomes" id="UP000464754"/>
    </source>
</evidence>
<dbReference type="SUPFAM" id="SSF55120">
    <property type="entry name" value="Pseudouridine synthase"/>
    <property type="match status" value="1"/>
</dbReference>
<dbReference type="InterPro" id="IPR020094">
    <property type="entry name" value="TruA/RsuA/RluB/E/F_N"/>
</dbReference>
<feature type="active site" description="Nucleophile" evidence="4 5">
    <location>
        <position position="52"/>
    </location>
</feature>
<dbReference type="NCBIfam" id="TIGR00071">
    <property type="entry name" value="hisT_truA"/>
    <property type="match status" value="1"/>
</dbReference>
<dbReference type="GO" id="GO:0160147">
    <property type="term" value="F:tRNA pseudouridine(38-40) synthase activity"/>
    <property type="evidence" value="ECO:0007669"/>
    <property type="project" value="UniProtKB-EC"/>
</dbReference>
<keyword evidence="2 4" id="KW-0819">tRNA processing</keyword>
<keyword evidence="10" id="KW-1185">Reference proteome</keyword>
<comment type="similarity">
    <text evidence="1 4 7">Belongs to the tRNA pseudouridine synthase TruA family.</text>
</comment>
<dbReference type="AlphaFoldDB" id="A0A6N4TIU0"/>
<evidence type="ECO:0000256" key="2">
    <source>
        <dbReference type="ARBA" id="ARBA00022694"/>
    </source>
</evidence>
<comment type="subunit">
    <text evidence="4">Homodimer.</text>
</comment>
<dbReference type="PANTHER" id="PTHR11142">
    <property type="entry name" value="PSEUDOURIDYLATE SYNTHASE"/>
    <property type="match status" value="1"/>
</dbReference>
<dbReference type="EMBL" id="AP019695">
    <property type="protein sequence ID" value="BBK22491.1"/>
    <property type="molecule type" value="Genomic_DNA"/>
</dbReference>
<dbReference type="GO" id="GO:0003723">
    <property type="term" value="F:RNA binding"/>
    <property type="evidence" value="ECO:0007669"/>
    <property type="project" value="InterPro"/>
</dbReference>
<evidence type="ECO:0000313" key="9">
    <source>
        <dbReference type="EMBL" id="BBK22491.1"/>
    </source>
</evidence>
<evidence type="ECO:0000256" key="6">
    <source>
        <dbReference type="PIRSR" id="PIRSR001430-2"/>
    </source>
</evidence>
<keyword evidence="3 4" id="KW-0413">Isomerase</keyword>
<dbReference type="KEGG" id="aarg:Aargi30884_13940"/>
<evidence type="ECO:0000256" key="1">
    <source>
        <dbReference type="ARBA" id="ARBA00009375"/>
    </source>
</evidence>
<feature type="binding site" evidence="4 6">
    <location>
        <position position="110"/>
    </location>
    <ligand>
        <name>substrate</name>
    </ligand>
</feature>
<comment type="caution">
    <text evidence="4">Lacks conserved residue(s) required for the propagation of feature annotation.</text>
</comment>
<comment type="function">
    <text evidence="4">Formation of pseudouridine at positions 38, 39 and 40 in the anticodon stem and loop of transfer RNAs.</text>
</comment>
<dbReference type="Gene3D" id="3.30.70.660">
    <property type="entry name" value="Pseudouridine synthase I, catalytic domain, C-terminal subdomain"/>
    <property type="match status" value="1"/>
</dbReference>
<dbReference type="RefSeq" id="WP_118277958.1">
    <property type="nucleotide sequence ID" value="NZ_AP019695.1"/>
</dbReference>
<feature type="domain" description="Pseudouridine synthase I TruA alpha/beta" evidence="8">
    <location>
        <begin position="143"/>
        <end position="244"/>
    </location>
</feature>
<dbReference type="EC" id="5.4.99.12" evidence="4"/>
<dbReference type="GO" id="GO:0031119">
    <property type="term" value="P:tRNA pseudouridine synthesis"/>
    <property type="evidence" value="ECO:0007669"/>
    <property type="project" value="UniProtKB-UniRule"/>
</dbReference>
<evidence type="ECO:0000256" key="3">
    <source>
        <dbReference type="ARBA" id="ARBA00023235"/>
    </source>
</evidence>
<accession>A0A6N4TIU0</accession>
<comment type="catalytic activity">
    <reaction evidence="4 7">
        <text>uridine(38/39/40) in tRNA = pseudouridine(38/39/40) in tRNA</text>
        <dbReference type="Rhea" id="RHEA:22376"/>
        <dbReference type="Rhea" id="RHEA-COMP:10085"/>
        <dbReference type="Rhea" id="RHEA-COMP:10087"/>
        <dbReference type="ChEBI" id="CHEBI:65314"/>
        <dbReference type="ChEBI" id="CHEBI:65315"/>
        <dbReference type="EC" id="5.4.99.12"/>
    </reaction>
</comment>
<dbReference type="InterPro" id="IPR001406">
    <property type="entry name" value="PsdUridine_synth_TruA"/>
</dbReference>
<organism evidence="9 10">
    <name type="scientific">Amedibacterium intestinale</name>
    <dbReference type="NCBI Taxonomy" id="2583452"/>
    <lineage>
        <taxon>Bacteria</taxon>
        <taxon>Bacillati</taxon>
        <taxon>Bacillota</taxon>
        <taxon>Erysipelotrichia</taxon>
        <taxon>Erysipelotrichales</taxon>
        <taxon>Erysipelotrichaceae</taxon>
        <taxon>Amedibacterium</taxon>
    </lineage>
</organism>